<name>A0A8D8QC19_9HEMI</name>
<dbReference type="AlphaFoldDB" id="A0A8D8QC19"/>
<organism evidence="2">
    <name type="scientific">Cacopsylla melanoneura</name>
    <dbReference type="NCBI Taxonomy" id="428564"/>
    <lineage>
        <taxon>Eukaryota</taxon>
        <taxon>Metazoa</taxon>
        <taxon>Ecdysozoa</taxon>
        <taxon>Arthropoda</taxon>
        <taxon>Hexapoda</taxon>
        <taxon>Insecta</taxon>
        <taxon>Pterygota</taxon>
        <taxon>Neoptera</taxon>
        <taxon>Paraneoptera</taxon>
        <taxon>Hemiptera</taxon>
        <taxon>Sternorrhyncha</taxon>
        <taxon>Psylloidea</taxon>
        <taxon>Psyllidae</taxon>
        <taxon>Psyllinae</taxon>
        <taxon>Cacopsylla</taxon>
    </lineage>
</organism>
<reference evidence="2" key="1">
    <citation type="submission" date="2021-05" db="EMBL/GenBank/DDBJ databases">
        <authorList>
            <person name="Alioto T."/>
            <person name="Alioto T."/>
            <person name="Gomez Garrido J."/>
        </authorList>
    </citation>
    <scope>NUCLEOTIDE SEQUENCE</scope>
</reference>
<keyword evidence="1" id="KW-0812">Transmembrane</keyword>
<dbReference type="EMBL" id="HBUF01068792">
    <property type="protein sequence ID" value="CAG6628755.1"/>
    <property type="molecule type" value="Transcribed_RNA"/>
</dbReference>
<keyword evidence="1" id="KW-0472">Membrane</keyword>
<evidence type="ECO:0000256" key="1">
    <source>
        <dbReference type="SAM" id="Phobius"/>
    </source>
</evidence>
<protein>
    <submittedName>
        <fullName evidence="2">Uncharacterized protein</fullName>
    </submittedName>
</protein>
<accession>A0A8D8QC19</accession>
<keyword evidence="1" id="KW-1133">Transmembrane helix</keyword>
<proteinExistence type="predicted"/>
<sequence>MFSVFCLNFLLLVFLNYFVGWFFFPSHFKFVSILAKVPFSILYIFQVVKINLMWSQPYSIHVLCCTVVKCCVICNLDLSFSMLVVKPGPCSINDFTLEKVAQMCKYPS</sequence>
<evidence type="ECO:0000313" key="2">
    <source>
        <dbReference type="EMBL" id="CAG6628755.1"/>
    </source>
</evidence>
<feature type="transmembrane region" description="Helical" evidence="1">
    <location>
        <begin position="5"/>
        <end position="24"/>
    </location>
</feature>